<proteinExistence type="inferred from homology"/>
<reference evidence="7" key="1">
    <citation type="journal article" date="2019" name="Int. J. Syst. Evol. Microbiol.">
        <title>The Global Catalogue of Microorganisms (GCM) 10K type strain sequencing project: providing services to taxonomists for standard genome sequencing and annotation.</title>
        <authorList>
            <consortium name="The Broad Institute Genomics Platform"/>
            <consortium name="The Broad Institute Genome Sequencing Center for Infectious Disease"/>
            <person name="Wu L."/>
            <person name="Ma J."/>
        </authorList>
    </citation>
    <scope>NUCLEOTIDE SEQUENCE [LARGE SCALE GENOMIC DNA]</scope>
    <source>
        <strain evidence="7">NCAIM B.01391</strain>
    </source>
</reference>
<dbReference type="Pfam" id="PF13693">
    <property type="entry name" value="HTH_35"/>
    <property type="match status" value="1"/>
</dbReference>
<sequence>MAINWTKQRILFELRERGLTASEIATKANISRFTVYGGLERPYPKVNDLISEALGVPRQVIWPQFYDADGNRIGVINATRAA</sequence>
<accession>A0ABW0J1A4</accession>
<dbReference type="EMBL" id="JBHSLW010000076">
    <property type="protein sequence ID" value="MFC5423330.1"/>
    <property type="molecule type" value="Genomic_DNA"/>
</dbReference>
<comment type="caution">
    <text evidence="6">The sequence shown here is derived from an EMBL/GenBank/DDBJ whole genome shotgun (WGS) entry which is preliminary data.</text>
</comment>
<evidence type="ECO:0000256" key="2">
    <source>
        <dbReference type="ARBA" id="ARBA00023015"/>
    </source>
</evidence>
<evidence type="ECO:0000256" key="3">
    <source>
        <dbReference type="ARBA" id="ARBA00023125"/>
    </source>
</evidence>
<evidence type="ECO:0000259" key="5">
    <source>
        <dbReference type="Pfam" id="PF13693"/>
    </source>
</evidence>
<keyword evidence="4" id="KW-0804">Transcription</keyword>
<dbReference type="Proteomes" id="UP001596053">
    <property type="component" value="Unassembled WGS sequence"/>
</dbReference>
<keyword evidence="2" id="KW-0805">Transcription regulation</keyword>
<dbReference type="SUPFAM" id="SSF47413">
    <property type="entry name" value="lambda repressor-like DNA-binding domains"/>
    <property type="match status" value="1"/>
</dbReference>
<keyword evidence="3" id="KW-0238">DNA-binding</keyword>
<organism evidence="6 7">
    <name type="scientific">Bosea eneae</name>
    <dbReference type="NCBI Taxonomy" id="151454"/>
    <lineage>
        <taxon>Bacteria</taxon>
        <taxon>Pseudomonadati</taxon>
        <taxon>Pseudomonadota</taxon>
        <taxon>Alphaproteobacteria</taxon>
        <taxon>Hyphomicrobiales</taxon>
        <taxon>Boseaceae</taxon>
        <taxon>Bosea</taxon>
    </lineage>
</organism>
<evidence type="ECO:0000313" key="6">
    <source>
        <dbReference type="EMBL" id="MFC5423330.1"/>
    </source>
</evidence>
<protein>
    <submittedName>
        <fullName evidence="6">Transcriptional regulator</fullName>
    </submittedName>
</protein>
<evidence type="ECO:0000313" key="7">
    <source>
        <dbReference type="Proteomes" id="UP001596053"/>
    </source>
</evidence>
<gene>
    <name evidence="6" type="ORF">ACFPOB_27695</name>
</gene>
<feature type="domain" description="Ner winged helix-turn-helix DNA-binding" evidence="5">
    <location>
        <begin position="5"/>
        <end position="73"/>
    </location>
</feature>
<dbReference type="RefSeq" id="WP_377801481.1">
    <property type="nucleotide sequence ID" value="NZ_JBHSLW010000076.1"/>
</dbReference>
<dbReference type="Gene3D" id="1.10.260.40">
    <property type="entry name" value="lambda repressor-like DNA-binding domains"/>
    <property type="match status" value="1"/>
</dbReference>
<dbReference type="InterPro" id="IPR010982">
    <property type="entry name" value="Lambda_DNA-bd_dom_sf"/>
</dbReference>
<evidence type="ECO:0000256" key="1">
    <source>
        <dbReference type="ARBA" id="ARBA00006157"/>
    </source>
</evidence>
<name>A0ABW0J1A4_9HYPH</name>
<dbReference type="InterPro" id="IPR038722">
    <property type="entry name" value="Ner_HTH_dom"/>
</dbReference>
<comment type="similarity">
    <text evidence="1">Belongs to the ner transcriptional regulatory family.</text>
</comment>
<evidence type="ECO:0000256" key="4">
    <source>
        <dbReference type="ARBA" id="ARBA00023163"/>
    </source>
</evidence>
<keyword evidence="7" id="KW-1185">Reference proteome</keyword>